<evidence type="ECO:0000256" key="5">
    <source>
        <dbReference type="ARBA" id="ARBA00022729"/>
    </source>
</evidence>
<dbReference type="AlphaFoldDB" id="A0A3Q9FPU1"/>
<evidence type="ECO:0000256" key="8">
    <source>
        <dbReference type="ARBA" id="ARBA00023170"/>
    </source>
</evidence>
<evidence type="ECO:0000256" key="12">
    <source>
        <dbReference type="SAM" id="SignalP"/>
    </source>
</evidence>
<dbReference type="Pfam" id="PF07715">
    <property type="entry name" value="Plug"/>
    <property type="match status" value="1"/>
</dbReference>
<keyword evidence="16" id="KW-1185">Reference proteome</keyword>
<feature type="chain" id="PRO_5018650702" evidence="12">
    <location>
        <begin position="24"/>
        <end position="830"/>
    </location>
</feature>
<sequence length="830" mass="93410">MSLLIRFLFILTFILCSSISAFTQTIVVKNITGGVIEGVFIKDDKGGSELSNKDGEFELPKQGNFFTFSHVNYRTKQVSRKQLIHIGSTTLEDNIMSLEEVIIGANKWEEKAYEVPQQIVNIQPSEIAFNLPQTAADIIANTGEVFVQKSQMGGGSPMIRGFAANQVLLVIDGIRMNNAIYRGGNLQNILAIDPNSIESAEVIFGPGSVMYGSDALGGVMDFHTKNPDFSHQDKTIIYGDAMLKYNSVNNEKTGNIRLNIGGKKFAWNGSLTYSAFDDLQSGSWYRTEDDKFGQRKFNVINRNFDDIILPNQNLEKQIPSAYNQINTLQKFSFKPSSRLKLQYNFLFSTTSNVPRYDRLTELNTVDNVNGEVIDVTSEDITAVETDYLVTPYGNTTPKFSEWYYGPQFWMMNSIRMDYIFDGKLADDMRVIIGHQRVKEDRHNRKFKSDKRSNSFVKVDVFNINIDYTKKLNQKVDLFYGLEGITNKVDAHANSENIYTGITELDLPRYAGGGSFYTTAAGYISAKYHFNSKLVGTAGVRYTHTNIQSDYTDEASKELNLPYDHFIYNVGNITGSAGLAFHTANWQLNTQFAKGFKAPNLDDIGKVYNPSKDDLVIPNPELKPTDVYTIDATIERNIGNVLRIGVNVYYSWLKNAMVRLPTTYQGQDSITIDNEKYAVLSLQNTGDARIWGFSSTIKAILSKSFSLNGSYTYTYGIDLENNEHLRHVPPFFGKVGIEYQHKNLHLALNNQYSGGISFNNLAPSEKSKPYLYSHVGALSWWTLGFKSSYLVKEHLSINLAVDNIFDQSYRTYSSGINAAGRSYVIGLRGFF</sequence>
<keyword evidence="8 15" id="KW-0675">Receptor</keyword>
<dbReference type="GO" id="GO:0044718">
    <property type="term" value="P:siderophore transmembrane transport"/>
    <property type="evidence" value="ECO:0007669"/>
    <property type="project" value="TreeGrafter"/>
</dbReference>
<comment type="subcellular location">
    <subcellularLocation>
        <location evidence="1 10">Cell outer membrane</location>
        <topology evidence="1 10">Multi-pass membrane protein</topology>
    </subcellularLocation>
</comment>
<dbReference type="OrthoDB" id="9764669at2"/>
<feature type="signal peptide" evidence="12">
    <location>
        <begin position="1"/>
        <end position="23"/>
    </location>
</feature>
<reference evidence="15 16" key="1">
    <citation type="submission" date="2018-12" db="EMBL/GenBank/DDBJ databases">
        <title>Flammeovirga pectinis sp. nov., isolated from the gut of the Korean scallop, Patinopecten yessoensis.</title>
        <authorList>
            <person name="Bae J.-W."/>
            <person name="Jeong Y.-S."/>
            <person name="Kang W."/>
        </authorList>
    </citation>
    <scope>NUCLEOTIDE SEQUENCE [LARGE SCALE GENOMIC DNA]</scope>
    <source>
        <strain evidence="15 16">L12M1</strain>
    </source>
</reference>
<evidence type="ECO:0000256" key="1">
    <source>
        <dbReference type="ARBA" id="ARBA00004571"/>
    </source>
</evidence>
<proteinExistence type="inferred from homology"/>
<keyword evidence="5 12" id="KW-0732">Signal</keyword>
<name>A0A3Q9FPU1_9BACT</name>
<feature type="domain" description="TonB-dependent receptor-like beta-barrel" evidence="13">
    <location>
        <begin position="391"/>
        <end position="803"/>
    </location>
</feature>
<dbReference type="RefSeq" id="WP_126619553.1">
    <property type="nucleotide sequence ID" value="NZ_CP034563.1"/>
</dbReference>
<dbReference type="InterPro" id="IPR039426">
    <property type="entry name" value="TonB-dep_rcpt-like"/>
</dbReference>
<evidence type="ECO:0000256" key="11">
    <source>
        <dbReference type="RuleBase" id="RU003357"/>
    </source>
</evidence>
<keyword evidence="9 10" id="KW-0998">Cell outer membrane</keyword>
<evidence type="ECO:0000313" key="16">
    <source>
        <dbReference type="Proteomes" id="UP000267268"/>
    </source>
</evidence>
<evidence type="ECO:0000259" key="14">
    <source>
        <dbReference type="Pfam" id="PF07715"/>
    </source>
</evidence>
<dbReference type="PANTHER" id="PTHR30069:SF29">
    <property type="entry name" value="HEMOGLOBIN AND HEMOGLOBIN-HAPTOGLOBIN-BINDING PROTEIN 1-RELATED"/>
    <property type="match status" value="1"/>
</dbReference>
<evidence type="ECO:0000259" key="13">
    <source>
        <dbReference type="Pfam" id="PF00593"/>
    </source>
</evidence>
<dbReference type="InterPro" id="IPR010917">
    <property type="entry name" value="TonB_rcpt_CS"/>
</dbReference>
<dbReference type="InterPro" id="IPR000531">
    <property type="entry name" value="Beta-barrel_TonB"/>
</dbReference>
<evidence type="ECO:0000256" key="6">
    <source>
        <dbReference type="ARBA" id="ARBA00023077"/>
    </source>
</evidence>
<dbReference type="GO" id="GO:0015344">
    <property type="term" value="F:siderophore uptake transmembrane transporter activity"/>
    <property type="evidence" value="ECO:0007669"/>
    <property type="project" value="TreeGrafter"/>
</dbReference>
<evidence type="ECO:0000313" key="15">
    <source>
        <dbReference type="EMBL" id="AZQ65134.1"/>
    </source>
</evidence>
<evidence type="ECO:0000256" key="7">
    <source>
        <dbReference type="ARBA" id="ARBA00023136"/>
    </source>
</evidence>
<dbReference type="PROSITE" id="PS01156">
    <property type="entry name" value="TONB_DEPENDENT_REC_2"/>
    <property type="match status" value="1"/>
</dbReference>
<dbReference type="Gene3D" id="2.40.170.20">
    <property type="entry name" value="TonB-dependent receptor, beta-barrel domain"/>
    <property type="match status" value="1"/>
</dbReference>
<dbReference type="PANTHER" id="PTHR30069">
    <property type="entry name" value="TONB-DEPENDENT OUTER MEMBRANE RECEPTOR"/>
    <property type="match status" value="1"/>
</dbReference>
<evidence type="ECO:0000256" key="10">
    <source>
        <dbReference type="PROSITE-ProRule" id="PRU01360"/>
    </source>
</evidence>
<organism evidence="15 16">
    <name type="scientific">Flammeovirga pectinis</name>
    <dbReference type="NCBI Taxonomy" id="2494373"/>
    <lineage>
        <taxon>Bacteria</taxon>
        <taxon>Pseudomonadati</taxon>
        <taxon>Bacteroidota</taxon>
        <taxon>Cytophagia</taxon>
        <taxon>Cytophagales</taxon>
        <taxon>Flammeovirgaceae</taxon>
        <taxon>Flammeovirga</taxon>
    </lineage>
</organism>
<evidence type="ECO:0000256" key="4">
    <source>
        <dbReference type="ARBA" id="ARBA00022692"/>
    </source>
</evidence>
<dbReference type="InterPro" id="IPR037066">
    <property type="entry name" value="Plug_dom_sf"/>
</dbReference>
<dbReference type="CDD" id="cd01347">
    <property type="entry name" value="ligand_gated_channel"/>
    <property type="match status" value="1"/>
</dbReference>
<dbReference type="Gene3D" id="2.170.130.10">
    <property type="entry name" value="TonB-dependent receptor, plug domain"/>
    <property type="match status" value="1"/>
</dbReference>
<evidence type="ECO:0000256" key="3">
    <source>
        <dbReference type="ARBA" id="ARBA00022452"/>
    </source>
</evidence>
<evidence type="ECO:0000256" key="2">
    <source>
        <dbReference type="ARBA" id="ARBA00022448"/>
    </source>
</evidence>
<protein>
    <submittedName>
        <fullName evidence="15">TonB-dependent receptor</fullName>
    </submittedName>
</protein>
<keyword evidence="7 10" id="KW-0472">Membrane</keyword>
<dbReference type="InterPro" id="IPR012910">
    <property type="entry name" value="Plug_dom"/>
</dbReference>
<evidence type="ECO:0000256" key="9">
    <source>
        <dbReference type="ARBA" id="ARBA00023237"/>
    </source>
</evidence>
<dbReference type="Proteomes" id="UP000267268">
    <property type="component" value="Chromosome 2"/>
</dbReference>
<keyword evidence="6 11" id="KW-0798">TonB box</keyword>
<dbReference type="EMBL" id="CP034563">
    <property type="protein sequence ID" value="AZQ65134.1"/>
    <property type="molecule type" value="Genomic_DNA"/>
</dbReference>
<accession>A0A3Q9FPU1</accession>
<dbReference type="KEGG" id="fll:EI427_23240"/>
<dbReference type="PROSITE" id="PS52016">
    <property type="entry name" value="TONB_DEPENDENT_REC_3"/>
    <property type="match status" value="1"/>
</dbReference>
<keyword evidence="2 10" id="KW-0813">Transport</keyword>
<dbReference type="Pfam" id="PF00593">
    <property type="entry name" value="TonB_dep_Rec_b-barrel"/>
    <property type="match status" value="1"/>
</dbReference>
<dbReference type="GO" id="GO:0009279">
    <property type="term" value="C:cell outer membrane"/>
    <property type="evidence" value="ECO:0007669"/>
    <property type="project" value="UniProtKB-SubCell"/>
</dbReference>
<keyword evidence="4 10" id="KW-0812">Transmembrane</keyword>
<dbReference type="SUPFAM" id="SSF56935">
    <property type="entry name" value="Porins"/>
    <property type="match status" value="1"/>
</dbReference>
<comment type="similarity">
    <text evidence="10 11">Belongs to the TonB-dependent receptor family.</text>
</comment>
<dbReference type="InterPro" id="IPR036942">
    <property type="entry name" value="Beta-barrel_TonB_sf"/>
</dbReference>
<feature type="domain" description="TonB-dependent receptor plug" evidence="14">
    <location>
        <begin position="113"/>
        <end position="219"/>
    </location>
</feature>
<keyword evidence="3 10" id="KW-1134">Transmembrane beta strand</keyword>
<gene>
    <name evidence="15" type="ORF">EI427_23240</name>
</gene>